<evidence type="ECO:0000313" key="2">
    <source>
        <dbReference type="EMBL" id="CAL2106709.1"/>
    </source>
</evidence>
<dbReference type="CDD" id="cd16329">
    <property type="entry name" value="LolA_like"/>
    <property type="match status" value="1"/>
</dbReference>
<dbReference type="Proteomes" id="UP001497602">
    <property type="component" value="Unassembled WGS sequence"/>
</dbReference>
<accession>A0ABP1FEF6</accession>
<protein>
    <submittedName>
        <fullName evidence="2">Outer membrane lipoprotein-sorting protein</fullName>
    </submittedName>
</protein>
<keyword evidence="2" id="KW-0449">Lipoprotein</keyword>
<evidence type="ECO:0000259" key="1">
    <source>
        <dbReference type="Pfam" id="PF17131"/>
    </source>
</evidence>
<comment type="caution">
    <text evidence="2">The sequence shown here is derived from an EMBL/GenBank/DDBJ whole genome shotgun (WGS) entry which is preliminary data.</text>
</comment>
<dbReference type="RefSeq" id="WP_348738458.1">
    <property type="nucleotide sequence ID" value="NZ_CAXJRC010000020.1"/>
</dbReference>
<feature type="domain" description="Uncharacterized protein TP-0789" evidence="1">
    <location>
        <begin position="66"/>
        <end position="247"/>
    </location>
</feature>
<dbReference type="EMBL" id="CAXJRC010000020">
    <property type="protein sequence ID" value="CAL2106709.1"/>
    <property type="molecule type" value="Genomic_DNA"/>
</dbReference>
<gene>
    <name evidence="2" type="ORF">T190115A13A_280012</name>
</gene>
<organism evidence="2 3">
    <name type="scientific">Tenacibaculum vairaonense</name>
    <dbReference type="NCBI Taxonomy" id="3137860"/>
    <lineage>
        <taxon>Bacteria</taxon>
        <taxon>Pseudomonadati</taxon>
        <taxon>Bacteroidota</taxon>
        <taxon>Flavobacteriia</taxon>
        <taxon>Flavobacteriales</taxon>
        <taxon>Flavobacteriaceae</taxon>
        <taxon>Tenacibaculum</taxon>
    </lineage>
</organism>
<evidence type="ECO:0000313" key="3">
    <source>
        <dbReference type="Proteomes" id="UP001497602"/>
    </source>
</evidence>
<dbReference type="InterPro" id="IPR033399">
    <property type="entry name" value="TP_0789-like"/>
</dbReference>
<dbReference type="Pfam" id="PF17131">
    <property type="entry name" value="LolA_like"/>
    <property type="match status" value="1"/>
</dbReference>
<dbReference type="Gene3D" id="2.50.20.10">
    <property type="entry name" value="Lipoprotein localisation LolA/LolB/LppX"/>
    <property type="match status" value="1"/>
</dbReference>
<keyword evidence="3" id="KW-1185">Reference proteome</keyword>
<sequence>MKKIISILILIITLPIAGQNKAITASQILTKVDGNLVSKQRIIQSQMIIYGKRKNRTIVSKGYSKGNEKSFIEYLQPKRERGTKMLKLKNRLWIYSPSSDRTIQLSGHLLRQSVMGSDLSYEDVSSNEKYSVLYHSKLIGEEAFKERKTWVIELVAKNDEVNYQKRKLWVDQERFIPLKEEMYAKSGQKLKEIKVLDVMKIKSKWYPKVTNYKDVLKDGKGTDFIIDTMDLEANISEDIFNKASLKK</sequence>
<name>A0ABP1FEF6_9FLAO</name>
<reference evidence="2 3" key="1">
    <citation type="submission" date="2024-05" db="EMBL/GenBank/DDBJ databases">
        <authorList>
            <person name="Duchaud E."/>
        </authorList>
    </citation>
    <scope>NUCLEOTIDE SEQUENCE [LARGE SCALE GENOMIC DNA]</scope>
    <source>
        <strain evidence="2">Ena-SAMPLE-TAB-13-05-2024-13:56:06:370-140305</strain>
    </source>
</reference>
<proteinExistence type="predicted"/>